<proteinExistence type="predicted"/>
<reference evidence="1 2" key="2">
    <citation type="submission" date="2019-09" db="EMBL/GenBank/DDBJ databases">
        <authorList>
            <person name="Jin C."/>
        </authorList>
    </citation>
    <scope>NUCLEOTIDE SEQUENCE [LARGE SCALE GENOMIC DNA]</scope>
    <source>
        <strain evidence="1 2">BN130099</strain>
    </source>
</reference>
<dbReference type="RefSeq" id="WP_149729870.1">
    <property type="nucleotide sequence ID" value="NZ_VUJV01000007.1"/>
</dbReference>
<gene>
    <name evidence="1" type="ORF">F0U44_18555</name>
</gene>
<organism evidence="1 2">
    <name type="scientific">Nocardioides humilatus</name>
    <dbReference type="NCBI Taxonomy" id="2607660"/>
    <lineage>
        <taxon>Bacteria</taxon>
        <taxon>Bacillati</taxon>
        <taxon>Actinomycetota</taxon>
        <taxon>Actinomycetes</taxon>
        <taxon>Propionibacteriales</taxon>
        <taxon>Nocardioidaceae</taxon>
        <taxon>Nocardioides</taxon>
    </lineage>
</organism>
<evidence type="ECO:0000313" key="2">
    <source>
        <dbReference type="Proteomes" id="UP000325003"/>
    </source>
</evidence>
<dbReference type="AlphaFoldDB" id="A0A5B1L824"/>
<comment type="caution">
    <text evidence="1">The sequence shown here is derived from an EMBL/GenBank/DDBJ whole genome shotgun (WGS) entry which is preliminary data.</text>
</comment>
<sequence length="96" mass="10976">MTTLHIDNTVHDYDSWKEAFDRYESFRKERGVRSYRIARDAADPQRVFVDLDFDDAGAATEFRGALEKIWATPLSQSQMIGHGAPMLLDVVVSRTL</sequence>
<accession>A0A5B1L824</accession>
<evidence type="ECO:0000313" key="1">
    <source>
        <dbReference type="EMBL" id="KAA1416328.1"/>
    </source>
</evidence>
<reference evidence="1 2" key="1">
    <citation type="submission" date="2019-09" db="EMBL/GenBank/DDBJ databases">
        <title>Nocardioides panacisoli sp. nov., isolated from the soil of a ginseng field.</title>
        <authorList>
            <person name="Cho C."/>
        </authorList>
    </citation>
    <scope>NUCLEOTIDE SEQUENCE [LARGE SCALE GENOMIC DNA]</scope>
    <source>
        <strain evidence="1 2">BN130099</strain>
    </source>
</reference>
<keyword evidence="2" id="KW-1185">Reference proteome</keyword>
<dbReference type="EMBL" id="VUJV01000007">
    <property type="protein sequence ID" value="KAA1416328.1"/>
    <property type="molecule type" value="Genomic_DNA"/>
</dbReference>
<dbReference type="Proteomes" id="UP000325003">
    <property type="component" value="Unassembled WGS sequence"/>
</dbReference>
<evidence type="ECO:0008006" key="3">
    <source>
        <dbReference type="Google" id="ProtNLM"/>
    </source>
</evidence>
<name>A0A5B1L824_9ACTN</name>
<protein>
    <recommendedName>
        <fullName evidence="3">ABM domain-containing protein</fullName>
    </recommendedName>
</protein>